<comment type="caution">
    <text evidence="1">The sequence shown here is derived from an EMBL/GenBank/DDBJ whole genome shotgun (WGS) entry which is preliminary data.</text>
</comment>
<evidence type="ECO:0000313" key="1">
    <source>
        <dbReference type="EMBL" id="MBE0369971.1"/>
    </source>
</evidence>
<gene>
    <name evidence="1" type="ORF">PAUR_a4583</name>
</gene>
<keyword evidence="2" id="KW-1185">Reference proteome</keyword>
<proteinExistence type="predicted"/>
<reference evidence="1 2" key="1">
    <citation type="submission" date="2015-03" db="EMBL/GenBank/DDBJ databases">
        <title>Genome sequence of Pseudoalteromonas aurantia.</title>
        <authorList>
            <person name="Xie B.-B."/>
            <person name="Rong J.-C."/>
            <person name="Qin Q.-L."/>
            <person name="Zhang Y.-Z."/>
        </authorList>
    </citation>
    <scope>NUCLEOTIDE SEQUENCE [LARGE SCALE GENOMIC DNA]</scope>
    <source>
        <strain evidence="1 2">208</strain>
    </source>
</reference>
<dbReference type="Proteomes" id="UP000615755">
    <property type="component" value="Unassembled WGS sequence"/>
</dbReference>
<dbReference type="RefSeq" id="WP_192509145.1">
    <property type="nucleotide sequence ID" value="NZ_AQGV01000014.1"/>
</dbReference>
<name>A0ABR9EG63_9GAMM</name>
<dbReference type="EMBL" id="AQGV01000014">
    <property type="protein sequence ID" value="MBE0369971.1"/>
    <property type="molecule type" value="Genomic_DNA"/>
</dbReference>
<accession>A0ABR9EG63</accession>
<evidence type="ECO:0008006" key="3">
    <source>
        <dbReference type="Google" id="ProtNLM"/>
    </source>
</evidence>
<organism evidence="1 2">
    <name type="scientific">Pseudoalteromonas aurantia 208</name>
    <dbReference type="NCBI Taxonomy" id="1314867"/>
    <lineage>
        <taxon>Bacteria</taxon>
        <taxon>Pseudomonadati</taxon>
        <taxon>Pseudomonadota</taxon>
        <taxon>Gammaproteobacteria</taxon>
        <taxon>Alteromonadales</taxon>
        <taxon>Pseudoalteromonadaceae</taxon>
        <taxon>Pseudoalteromonas</taxon>
    </lineage>
</organism>
<dbReference type="PROSITE" id="PS51257">
    <property type="entry name" value="PROKAR_LIPOPROTEIN"/>
    <property type="match status" value="1"/>
</dbReference>
<evidence type="ECO:0000313" key="2">
    <source>
        <dbReference type="Proteomes" id="UP000615755"/>
    </source>
</evidence>
<sequence>MKYMVILGALALVAGCGSQQYNETQVVSEKKAFKVKSEYALLGSWKGDTAQIEFHGSHFNQVFSNSFVQQSQVQTGRYSHDGIVQKFHWSLDSAGIVTLNIVDGTCGIVPLDYCNVSAKKQITLSGSDISAATWEIKTDGDLDGVYESTTSERVVRNEFSDTQLHAGKQFLKLSDNFDRPLEMVLNDDVVNLLLPISTASTHKYVRLSGAVKQSDHSIIFDNHEGTTLSEPQRFKVANEADVLLDVESQISDVVLRSGLGDSVVIDYLITRKIVMPDNLTASQLDLSQFKVTERHTIVTKESVALLSDLSINLNETYYSKIPAGFSASADGAGHQIVFHEGNTGVISFIDPSNDNAENTQTFTWEYKNDQQVHVALANGISWDLGFTGTVLGGYSAIYQNESNDIYGHDFLTQGYVDPNTLVPGRFTLENTDGLSTVDVEFKENGEILIQAGPISFSGFWAVTDEREIVSFECEQHDGVLVTELDLCKSQLQLIGTDESTLKFGHIRKFKFLHSNGNKLVSTYNATAWGEPLTTGAVPVHFNWVYRWQRVGD</sequence>
<protein>
    <recommendedName>
        <fullName evidence="3">Lipoprotein</fullName>
    </recommendedName>
</protein>